<name>A0A6A6BAE8_9PEZI</name>
<dbReference type="AlphaFoldDB" id="A0A6A6BAE8"/>
<evidence type="ECO:0000256" key="1">
    <source>
        <dbReference type="SAM" id="MobiDB-lite"/>
    </source>
</evidence>
<organism evidence="2 3">
    <name type="scientific">Aplosporella prunicola CBS 121167</name>
    <dbReference type="NCBI Taxonomy" id="1176127"/>
    <lineage>
        <taxon>Eukaryota</taxon>
        <taxon>Fungi</taxon>
        <taxon>Dikarya</taxon>
        <taxon>Ascomycota</taxon>
        <taxon>Pezizomycotina</taxon>
        <taxon>Dothideomycetes</taxon>
        <taxon>Dothideomycetes incertae sedis</taxon>
        <taxon>Botryosphaeriales</taxon>
        <taxon>Aplosporellaceae</taxon>
        <taxon>Aplosporella</taxon>
    </lineage>
</organism>
<dbReference type="Proteomes" id="UP000799438">
    <property type="component" value="Unassembled WGS sequence"/>
</dbReference>
<accession>A0A6A6BAE8</accession>
<evidence type="ECO:0000313" key="2">
    <source>
        <dbReference type="EMBL" id="KAF2140245.1"/>
    </source>
</evidence>
<reference evidence="2" key="1">
    <citation type="journal article" date="2020" name="Stud. Mycol.">
        <title>101 Dothideomycetes genomes: a test case for predicting lifestyles and emergence of pathogens.</title>
        <authorList>
            <person name="Haridas S."/>
            <person name="Albert R."/>
            <person name="Binder M."/>
            <person name="Bloem J."/>
            <person name="Labutti K."/>
            <person name="Salamov A."/>
            <person name="Andreopoulos B."/>
            <person name="Baker S."/>
            <person name="Barry K."/>
            <person name="Bills G."/>
            <person name="Bluhm B."/>
            <person name="Cannon C."/>
            <person name="Castanera R."/>
            <person name="Culley D."/>
            <person name="Daum C."/>
            <person name="Ezra D."/>
            <person name="Gonzalez J."/>
            <person name="Henrissat B."/>
            <person name="Kuo A."/>
            <person name="Liang C."/>
            <person name="Lipzen A."/>
            <person name="Lutzoni F."/>
            <person name="Magnuson J."/>
            <person name="Mondo S."/>
            <person name="Nolan M."/>
            <person name="Ohm R."/>
            <person name="Pangilinan J."/>
            <person name="Park H.-J."/>
            <person name="Ramirez L."/>
            <person name="Alfaro M."/>
            <person name="Sun H."/>
            <person name="Tritt A."/>
            <person name="Yoshinaga Y."/>
            <person name="Zwiers L.-H."/>
            <person name="Turgeon B."/>
            <person name="Goodwin S."/>
            <person name="Spatafora J."/>
            <person name="Crous P."/>
            <person name="Grigoriev I."/>
        </authorList>
    </citation>
    <scope>NUCLEOTIDE SEQUENCE</scope>
    <source>
        <strain evidence="2">CBS 121167</strain>
    </source>
</reference>
<dbReference type="EMBL" id="ML995490">
    <property type="protein sequence ID" value="KAF2140245.1"/>
    <property type="molecule type" value="Genomic_DNA"/>
</dbReference>
<feature type="region of interest" description="Disordered" evidence="1">
    <location>
        <begin position="1"/>
        <end position="67"/>
    </location>
</feature>
<proteinExistence type="predicted"/>
<evidence type="ECO:0000313" key="3">
    <source>
        <dbReference type="Proteomes" id="UP000799438"/>
    </source>
</evidence>
<protein>
    <submittedName>
        <fullName evidence="2">Uncharacterized protein</fullName>
    </submittedName>
</protein>
<sequence length="91" mass="10190">MNQKKGRSINDNPIAEAIPLKKQQLTHRPGRPSDLSATLSLQLPPFLPPPPPPPPFQYSRSSAKNKTKRMIQELNLVLLDSRGIEPRTTPM</sequence>
<feature type="compositionally biased region" description="Pro residues" evidence="1">
    <location>
        <begin position="45"/>
        <end position="56"/>
    </location>
</feature>
<dbReference type="RefSeq" id="XP_033395958.1">
    <property type="nucleotide sequence ID" value="XM_033546803.1"/>
</dbReference>
<dbReference type="GeneID" id="54304310"/>
<gene>
    <name evidence="2" type="ORF">K452DRAFT_53380</name>
</gene>
<keyword evidence="3" id="KW-1185">Reference proteome</keyword>